<reference evidence="3 4" key="1">
    <citation type="submission" date="2021-06" db="EMBL/GenBank/DDBJ databases">
        <title>Bacillus sp. RD4P76, an endophyte from a halophyte.</title>
        <authorList>
            <person name="Sun J.-Q."/>
        </authorList>
    </citation>
    <scope>NUCLEOTIDE SEQUENCE [LARGE SCALE GENOMIC DNA]</scope>
    <source>
        <strain evidence="3 4">CGMCC 1.15917</strain>
    </source>
</reference>
<dbReference type="PANTHER" id="PTHR22916">
    <property type="entry name" value="GLYCOSYLTRANSFERASE"/>
    <property type="match status" value="1"/>
</dbReference>
<keyword evidence="4" id="KW-1185">Reference proteome</keyword>
<dbReference type="RefSeq" id="WP_217067119.1">
    <property type="nucleotide sequence ID" value="NZ_JAHQCS010000118.1"/>
</dbReference>
<dbReference type="PANTHER" id="PTHR22916:SF3">
    <property type="entry name" value="UDP-GLCNAC:BETAGAL BETA-1,3-N-ACETYLGLUCOSAMINYLTRANSFERASE-LIKE PROTEIN 1"/>
    <property type="match status" value="1"/>
</dbReference>
<evidence type="ECO:0000313" key="4">
    <source>
        <dbReference type="Proteomes" id="UP000784880"/>
    </source>
</evidence>
<dbReference type="InterPro" id="IPR001173">
    <property type="entry name" value="Glyco_trans_2-like"/>
</dbReference>
<comment type="similarity">
    <text evidence="1">Belongs to the glycosyltransferase 2 family.</text>
</comment>
<dbReference type="Proteomes" id="UP000784880">
    <property type="component" value="Unassembled WGS sequence"/>
</dbReference>
<name>A0ABS6JH07_9BACI</name>
<evidence type="ECO:0000256" key="1">
    <source>
        <dbReference type="ARBA" id="ARBA00006739"/>
    </source>
</evidence>
<evidence type="ECO:0000259" key="2">
    <source>
        <dbReference type="Pfam" id="PF00535"/>
    </source>
</evidence>
<dbReference type="EMBL" id="JAHQCS010000118">
    <property type="protein sequence ID" value="MBU9712945.1"/>
    <property type="molecule type" value="Genomic_DNA"/>
</dbReference>
<accession>A0ABS6JH07</accession>
<sequence>MVVNGVKEEGLELVSIITPAYNSEKFISDTIESVINQTHRNWEMIIVDDYSTDGTVDIINKYQSSDSRIKLIQLEQNSGPAIARNTAIQHAKGRYLAFLDSDDQWLSEKLEKQIRFMKDKQIAFSFSNYFLLNEEGEEIGSIDDAPQIVSYQQLLKHNMIGCLTVMIDKNRTGEVKMMDIRSRQDYVLWLSLCKRGFQAFGIQEKLAKYRVVENSLSSNKIKMAKQNWKVYREIEKLSLLKSGWYFFNYLYFKFKKYGTK</sequence>
<organism evidence="3 4">
    <name type="scientific">Evansella tamaricis</name>
    <dbReference type="NCBI Taxonomy" id="2069301"/>
    <lineage>
        <taxon>Bacteria</taxon>
        <taxon>Bacillati</taxon>
        <taxon>Bacillota</taxon>
        <taxon>Bacilli</taxon>
        <taxon>Bacillales</taxon>
        <taxon>Bacillaceae</taxon>
        <taxon>Evansella</taxon>
    </lineage>
</organism>
<protein>
    <submittedName>
        <fullName evidence="3">Glycosyltransferase family 2 protein</fullName>
    </submittedName>
</protein>
<gene>
    <name evidence="3" type="ORF">KS419_14540</name>
</gene>
<evidence type="ECO:0000313" key="3">
    <source>
        <dbReference type="EMBL" id="MBU9712945.1"/>
    </source>
</evidence>
<proteinExistence type="inferred from homology"/>
<feature type="domain" description="Glycosyltransferase 2-like" evidence="2">
    <location>
        <begin position="15"/>
        <end position="128"/>
    </location>
</feature>
<comment type="caution">
    <text evidence="3">The sequence shown here is derived from an EMBL/GenBank/DDBJ whole genome shotgun (WGS) entry which is preliminary data.</text>
</comment>
<dbReference type="Pfam" id="PF00535">
    <property type="entry name" value="Glycos_transf_2"/>
    <property type="match status" value="1"/>
</dbReference>
<dbReference type="CDD" id="cd00761">
    <property type="entry name" value="Glyco_tranf_GTA_type"/>
    <property type="match status" value="1"/>
</dbReference>